<organism evidence="1 2">
    <name type="scientific">Escherichia phage ESCO13</name>
    <dbReference type="NCBI Taxonomy" id="1881104"/>
    <lineage>
        <taxon>Viruses</taxon>
        <taxon>Duplodnaviria</taxon>
        <taxon>Heunggongvirae</taxon>
        <taxon>Uroviricota</taxon>
        <taxon>Caudoviricetes</taxon>
        <taxon>Stephanstirmvirinae</taxon>
        <taxon>Phapecoctavirus</taxon>
        <taxon>Phapecoctavirus ESCO13</taxon>
    </lineage>
</organism>
<gene>
    <name evidence="1" type="ORF">ESCO13_00055</name>
</gene>
<dbReference type="Proteomes" id="UP000225358">
    <property type="component" value="Segment"/>
</dbReference>
<proteinExistence type="predicted"/>
<name>A0A1D7XF69_9CAUD</name>
<accession>A0A1D7XF69</accession>
<dbReference type="EMBL" id="KX552041">
    <property type="protein sequence ID" value="AOQ27179.1"/>
    <property type="molecule type" value="Genomic_DNA"/>
</dbReference>
<reference evidence="1" key="1">
    <citation type="submission" date="2017-02" db="EMBL/GenBank/DDBJ databases">
        <title>Complete genome sequence of two Escherichia coli phages, vB_EcoM_ ESCO5 and vB_EcoM_ESCO13, which are related to phAPEC8.</title>
        <authorList>
            <person name="Trotereau A."/>
            <person name="Gonnet M."/>
            <person name="Viardot A."/>
            <person name="Lalmanach A.-C."/>
            <person name="Guabiraba R."/>
            <person name="Chanteloup N."/>
            <person name="Schouler C."/>
        </authorList>
    </citation>
    <scope>NUCLEOTIDE SEQUENCE [LARGE SCALE GENOMIC DNA]</scope>
</reference>
<protein>
    <submittedName>
        <fullName evidence="1">Uncharacterized protein</fullName>
    </submittedName>
</protein>
<evidence type="ECO:0000313" key="2">
    <source>
        <dbReference type="Proteomes" id="UP000225358"/>
    </source>
</evidence>
<keyword evidence="2" id="KW-1185">Reference proteome</keyword>
<sequence>MIQCTHIQITWRDELYHLGQFTVGETYPVIKHNPNIANFDRMVLVEDDLGQTYSLDLKYPFSYGYDWIVTFEDVEENKTMNEKNSWYYRCELPPVGEKVIFVPDLERYSWDSSYSVPKEGTEVEVIAHRTTSHGNDVAVVFWDDEGAACAGGFVAGNFEPLPDPLKEAILGVASFGLSYTSAQEIVEGILNGTVPNEIFKQIK</sequence>
<evidence type="ECO:0000313" key="1">
    <source>
        <dbReference type="EMBL" id="AOQ27179.1"/>
    </source>
</evidence>